<keyword evidence="3 8" id="KW-0663">Pyridoxal phosphate</keyword>
<evidence type="ECO:0000256" key="5">
    <source>
        <dbReference type="ARBA" id="ARBA00023270"/>
    </source>
</evidence>
<evidence type="ECO:0000313" key="12">
    <source>
        <dbReference type="Proteomes" id="UP000052015"/>
    </source>
</evidence>
<feature type="binding site" evidence="8">
    <location>
        <position position="150"/>
    </location>
    <ligand>
        <name>D-ribose 5-phosphate</name>
        <dbReference type="ChEBI" id="CHEBI:78346"/>
    </ligand>
</feature>
<sequence>MERYKLNADLAKMLKGGVIMDVTNAKEAEIAERAGACAVMALERVPADIRKQGGVARMSDPKLIKEIKRAVSIPVMAKVRIGHIVEAQILEALEIDYIDESEVLTPADDKYHINKWDFKVPFVCGARNLGEALRRIGEGAAMIRTKGEAGTGNVVEAVRHIRQIMDDIRKVKNAPIEELMTIAKELEAPYHLVEYVWREGKLPVVNFAAGGIATPADAALMMQLGAEGIFVGSGIFKSSNPEKRAKAIVLATTYYKDANVLAEISEDLGEPMFGIEINELKNNLAERGW</sequence>
<dbReference type="EC" id="4.3.3.6" evidence="8"/>
<feature type="binding site" evidence="8">
    <location>
        <begin position="232"/>
        <end position="233"/>
    </location>
    <ligand>
        <name>D-ribose 5-phosphate</name>
        <dbReference type="ChEBI" id="CHEBI:78346"/>
    </ligand>
</feature>
<dbReference type="CDD" id="cd04727">
    <property type="entry name" value="pdxS"/>
    <property type="match status" value="1"/>
</dbReference>
<comment type="catalytic activity">
    <reaction evidence="6 8">
        <text>aldehydo-D-ribose 5-phosphate + D-glyceraldehyde 3-phosphate + L-glutamine = pyridoxal 5'-phosphate + L-glutamate + phosphate + 3 H2O + H(+)</text>
        <dbReference type="Rhea" id="RHEA:31507"/>
        <dbReference type="ChEBI" id="CHEBI:15377"/>
        <dbReference type="ChEBI" id="CHEBI:15378"/>
        <dbReference type="ChEBI" id="CHEBI:29985"/>
        <dbReference type="ChEBI" id="CHEBI:43474"/>
        <dbReference type="ChEBI" id="CHEBI:58273"/>
        <dbReference type="ChEBI" id="CHEBI:58359"/>
        <dbReference type="ChEBI" id="CHEBI:59776"/>
        <dbReference type="ChEBI" id="CHEBI:597326"/>
        <dbReference type="EC" id="4.3.3.6"/>
    </reaction>
</comment>
<dbReference type="SUPFAM" id="SSF51366">
    <property type="entry name" value="Ribulose-phoshate binding barrel"/>
    <property type="match status" value="1"/>
</dbReference>
<evidence type="ECO:0000256" key="8">
    <source>
        <dbReference type="HAMAP-Rule" id="MF_01824"/>
    </source>
</evidence>
<feature type="domain" description="PdxS/SNZ N-terminal" evidence="10">
    <location>
        <begin position="5"/>
        <end position="209"/>
    </location>
</feature>
<dbReference type="PATRIC" id="fig|908809.3.peg.712"/>
<dbReference type="PANTHER" id="PTHR31829:SF0">
    <property type="entry name" value="PYRIDOXAL 5'-PHOSPHATE SYNTHASE SUBUNIT SNZ1-RELATED"/>
    <property type="match status" value="1"/>
</dbReference>
<evidence type="ECO:0000256" key="9">
    <source>
        <dbReference type="PROSITE-ProRule" id="PRU00481"/>
    </source>
</evidence>
<evidence type="ECO:0000256" key="3">
    <source>
        <dbReference type="ARBA" id="ARBA00022898"/>
    </source>
</evidence>
<dbReference type="STRING" id="908809.ABG79_00706"/>
<dbReference type="InterPro" id="IPR011060">
    <property type="entry name" value="RibuloseP-bd_barrel"/>
</dbReference>
<comment type="function">
    <text evidence="8">Catalyzes the formation of pyridoxal 5'-phosphate from ribose 5-phosphate (RBP), glyceraldehyde 3-phosphate (G3P) and ammonia. The ammonia is provided by the PdxT subunit. Can also use ribulose 5-phosphate and dihydroxyacetone phosphate as substrates, resulting from enzyme-catalyzed isomerization of RBP and G3P, respectively.</text>
</comment>
<reference evidence="11 12" key="1">
    <citation type="submission" date="2015-09" db="EMBL/GenBank/DDBJ databases">
        <title>Draft genome sequence of a Caloramator mitchellensis, a moderate thermophile from the Great Artesian Basin of Australia.</title>
        <authorList>
            <person name="Patel B.K."/>
        </authorList>
    </citation>
    <scope>NUCLEOTIDE SEQUENCE [LARGE SCALE GENOMIC DNA]</scope>
    <source>
        <strain evidence="11 12">VF08</strain>
    </source>
</reference>
<protein>
    <recommendedName>
        <fullName evidence="8">Pyridoxal 5'-phosphate synthase subunit PdxS</fullName>
        <shortName evidence="8">PLP synthase subunit PdxS</shortName>
        <ecNumber evidence="8">4.3.3.6</ecNumber>
    </recommendedName>
    <alternativeName>
        <fullName evidence="8">Pdx1</fullName>
    </alternativeName>
</protein>
<dbReference type="PROSITE" id="PS01235">
    <property type="entry name" value="PDXS_SNZ_1"/>
    <property type="match status" value="1"/>
</dbReference>
<dbReference type="PROSITE" id="PS51129">
    <property type="entry name" value="PDXS_SNZ_2"/>
    <property type="match status" value="1"/>
</dbReference>
<comment type="caution">
    <text evidence="11">The sequence shown here is derived from an EMBL/GenBank/DDBJ whole genome shotgun (WGS) entry which is preliminary data.</text>
</comment>
<evidence type="ECO:0000259" key="10">
    <source>
        <dbReference type="Pfam" id="PF01680"/>
    </source>
</evidence>
<dbReference type="RefSeq" id="WP_057977171.1">
    <property type="nucleotide sequence ID" value="NZ_LKHP01000003.1"/>
</dbReference>
<comment type="pathway">
    <text evidence="1 8">Cofactor biosynthesis; pyridoxal 5'-phosphate biosynthesis.</text>
</comment>
<dbReference type="FunFam" id="3.20.20.70:FF:000001">
    <property type="entry name" value="Pyridoxine biosynthesis protein PDX1"/>
    <property type="match status" value="1"/>
</dbReference>
<evidence type="ECO:0000313" key="11">
    <source>
        <dbReference type="EMBL" id="KRQ87368.1"/>
    </source>
</evidence>
<evidence type="ECO:0000256" key="2">
    <source>
        <dbReference type="ARBA" id="ARBA00007281"/>
    </source>
</evidence>
<feature type="binding site" evidence="8">
    <location>
        <position position="21"/>
    </location>
    <ligand>
        <name>D-ribose 5-phosphate</name>
        <dbReference type="ChEBI" id="CHEBI:78346"/>
    </ligand>
</feature>
<dbReference type="AlphaFoldDB" id="A0A0R3JV14"/>
<keyword evidence="4 8" id="KW-0456">Lyase</keyword>
<comment type="subunit">
    <text evidence="7">Homohexamer and homododecamer. In the presence of PdxT, forms a dodecamer of heterodimers.</text>
</comment>
<evidence type="ECO:0000256" key="1">
    <source>
        <dbReference type="ARBA" id="ARBA00004737"/>
    </source>
</evidence>
<feature type="active site" description="Schiff-base intermediate with D-ribose 5-phosphate" evidence="8">
    <location>
        <position position="78"/>
    </location>
</feature>
<dbReference type="PIRSF" id="PIRSF029271">
    <property type="entry name" value="Pdx1"/>
    <property type="match status" value="1"/>
</dbReference>
<evidence type="ECO:0000256" key="4">
    <source>
        <dbReference type="ARBA" id="ARBA00023239"/>
    </source>
</evidence>
<dbReference type="PANTHER" id="PTHR31829">
    <property type="entry name" value="PYRIDOXAL 5'-PHOSPHATE SYNTHASE SUBUNIT SNZ1-RELATED"/>
    <property type="match status" value="1"/>
</dbReference>
<dbReference type="EMBL" id="LKHP01000003">
    <property type="protein sequence ID" value="KRQ87368.1"/>
    <property type="molecule type" value="Genomic_DNA"/>
</dbReference>
<feature type="binding site" evidence="8">
    <location>
        <position position="211"/>
    </location>
    <ligand>
        <name>D-ribose 5-phosphate</name>
        <dbReference type="ChEBI" id="CHEBI:78346"/>
    </ligand>
</feature>
<evidence type="ECO:0000256" key="7">
    <source>
        <dbReference type="ARBA" id="ARBA00061750"/>
    </source>
</evidence>
<gene>
    <name evidence="8 11" type="primary">pdxS</name>
    <name evidence="11" type="ORF">ABG79_00706</name>
</gene>
<proteinExistence type="inferred from homology"/>
<keyword evidence="5 8" id="KW-0704">Schiff base</keyword>
<dbReference type="GO" id="GO:0008615">
    <property type="term" value="P:pyridoxine biosynthetic process"/>
    <property type="evidence" value="ECO:0007669"/>
    <property type="project" value="TreeGrafter"/>
</dbReference>
<accession>A0A0R3JV14</accession>
<organism evidence="11 12">
    <name type="scientific">Caloramator mitchellensis</name>
    <dbReference type="NCBI Taxonomy" id="908809"/>
    <lineage>
        <taxon>Bacteria</taxon>
        <taxon>Bacillati</taxon>
        <taxon>Bacillota</taxon>
        <taxon>Clostridia</taxon>
        <taxon>Eubacteriales</taxon>
        <taxon>Clostridiaceae</taxon>
        <taxon>Caloramator</taxon>
    </lineage>
</organism>
<dbReference type="OrthoDB" id="9772545at2"/>
<comment type="similarity">
    <text evidence="2 8 9">Belongs to the PdxS/SNZ family.</text>
</comment>
<dbReference type="GO" id="GO:0006520">
    <property type="term" value="P:amino acid metabolic process"/>
    <property type="evidence" value="ECO:0007669"/>
    <property type="project" value="TreeGrafter"/>
</dbReference>
<feature type="binding site" evidence="8">
    <location>
        <position position="162"/>
    </location>
    <ligand>
        <name>D-glyceraldehyde 3-phosphate</name>
        <dbReference type="ChEBI" id="CHEBI:59776"/>
    </ligand>
</feature>
<dbReference type="InterPro" id="IPR033755">
    <property type="entry name" value="PdxS/SNZ_N"/>
</dbReference>
<keyword evidence="12" id="KW-1185">Reference proteome</keyword>
<dbReference type="InterPro" id="IPR013785">
    <property type="entry name" value="Aldolase_TIM"/>
</dbReference>
<dbReference type="InterPro" id="IPR001852">
    <property type="entry name" value="PdxS/SNZ"/>
</dbReference>
<dbReference type="Pfam" id="PF01680">
    <property type="entry name" value="SOR_SNZ"/>
    <property type="match status" value="1"/>
</dbReference>
<dbReference type="UniPathway" id="UPA00245"/>
<dbReference type="NCBIfam" id="NF003215">
    <property type="entry name" value="PRK04180.1"/>
    <property type="match status" value="1"/>
</dbReference>
<dbReference type="NCBIfam" id="TIGR00343">
    <property type="entry name" value="pyridoxal 5'-phosphate synthase lyase subunit PdxS"/>
    <property type="match status" value="1"/>
</dbReference>
<name>A0A0R3JV14_CALMK</name>
<dbReference type="GO" id="GO:0036381">
    <property type="term" value="F:pyridoxal 5'-phosphate synthase (glutamine hydrolysing) activity"/>
    <property type="evidence" value="ECO:0007669"/>
    <property type="project" value="UniProtKB-UniRule"/>
</dbReference>
<dbReference type="HAMAP" id="MF_01824">
    <property type="entry name" value="PdxS"/>
    <property type="match status" value="1"/>
</dbReference>
<dbReference type="GO" id="GO:0042823">
    <property type="term" value="P:pyridoxal phosphate biosynthetic process"/>
    <property type="evidence" value="ECO:0007669"/>
    <property type="project" value="UniProtKB-UniRule"/>
</dbReference>
<evidence type="ECO:0000256" key="6">
    <source>
        <dbReference type="ARBA" id="ARBA00047992"/>
    </source>
</evidence>
<dbReference type="Proteomes" id="UP000052015">
    <property type="component" value="Unassembled WGS sequence"/>
</dbReference>
<dbReference type="Gene3D" id="3.20.20.70">
    <property type="entry name" value="Aldolase class I"/>
    <property type="match status" value="1"/>
</dbReference>